<evidence type="ECO:0000313" key="4">
    <source>
        <dbReference type="EMBL" id="MCB5363611.1"/>
    </source>
</evidence>
<feature type="region of interest" description="Disordered" evidence="1">
    <location>
        <begin position="369"/>
        <end position="401"/>
    </location>
</feature>
<feature type="signal peptide" evidence="2">
    <location>
        <begin position="1"/>
        <end position="21"/>
    </location>
</feature>
<dbReference type="PROSITE" id="PS51208">
    <property type="entry name" value="AUTOTRANSPORTER"/>
    <property type="match status" value="1"/>
</dbReference>
<evidence type="ECO:0000256" key="1">
    <source>
        <dbReference type="SAM" id="MobiDB-lite"/>
    </source>
</evidence>
<dbReference type="RefSeq" id="WP_226953956.1">
    <property type="nucleotide sequence ID" value="NZ_JACDXW010000003.1"/>
</dbReference>
<protein>
    <submittedName>
        <fullName evidence="4">Autotransporter outer membrane beta-barrel domain-containing protein</fullName>
    </submittedName>
</protein>
<feature type="compositionally biased region" description="Gly residues" evidence="1">
    <location>
        <begin position="1093"/>
        <end position="1105"/>
    </location>
</feature>
<feature type="chain" id="PRO_5045561113" evidence="2">
    <location>
        <begin position="22"/>
        <end position="2102"/>
    </location>
</feature>
<feature type="region of interest" description="Disordered" evidence="1">
    <location>
        <begin position="925"/>
        <end position="953"/>
    </location>
</feature>
<dbReference type="Proteomes" id="UP000776983">
    <property type="component" value="Unassembled WGS sequence"/>
</dbReference>
<dbReference type="InterPro" id="IPR005546">
    <property type="entry name" value="Autotransporte_beta"/>
</dbReference>
<feature type="region of interest" description="Disordered" evidence="1">
    <location>
        <begin position="1407"/>
        <end position="1432"/>
    </location>
</feature>
<dbReference type="SUPFAM" id="SSF103515">
    <property type="entry name" value="Autotransporter"/>
    <property type="match status" value="1"/>
</dbReference>
<feature type="region of interest" description="Disordered" evidence="1">
    <location>
        <begin position="975"/>
        <end position="1009"/>
    </location>
</feature>
<feature type="region of interest" description="Disordered" evidence="1">
    <location>
        <begin position="468"/>
        <end position="493"/>
    </location>
</feature>
<accession>A0ABS8CC47</accession>
<evidence type="ECO:0000256" key="2">
    <source>
        <dbReference type="SAM" id="SignalP"/>
    </source>
</evidence>
<feature type="region of interest" description="Disordered" evidence="1">
    <location>
        <begin position="1088"/>
        <end position="1108"/>
    </location>
</feature>
<gene>
    <name evidence="4" type="ORF">H0484_07605</name>
</gene>
<keyword evidence="2" id="KW-0732">Signal</keyword>
<feature type="domain" description="Autotransporter" evidence="3">
    <location>
        <begin position="1823"/>
        <end position="2102"/>
    </location>
</feature>
<dbReference type="EMBL" id="JACDXW010000003">
    <property type="protein sequence ID" value="MCB5363611.1"/>
    <property type="molecule type" value="Genomic_DNA"/>
</dbReference>
<feature type="compositionally biased region" description="Gly residues" evidence="1">
    <location>
        <begin position="987"/>
        <end position="1003"/>
    </location>
</feature>
<name>A0ABS8CC47_9BURK</name>
<feature type="compositionally biased region" description="Polar residues" evidence="1">
    <location>
        <begin position="1421"/>
        <end position="1430"/>
    </location>
</feature>
<dbReference type="SMART" id="SM00869">
    <property type="entry name" value="Autotransporter"/>
    <property type="match status" value="1"/>
</dbReference>
<evidence type="ECO:0000259" key="3">
    <source>
        <dbReference type="PROSITE" id="PS51208"/>
    </source>
</evidence>
<reference evidence="4 5" key="1">
    <citation type="submission" date="2020-07" db="EMBL/GenBank/DDBJ databases">
        <title>Pusillimonas sp. nov., isolated from poultry manure in Taiwan.</title>
        <authorList>
            <person name="Lin S.-Y."/>
            <person name="Tang Y.-S."/>
            <person name="Young C.-C."/>
        </authorList>
    </citation>
    <scope>NUCLEOTIDE SEQUENCE [LARGE SCALE GENOMIC DNA]</scope>
    <source>
        <strain evidence="4 5">CC-YST705</strain>
    </source>
</reference>
<sequence length="2102" mass="203919">MKKKALPMTALGMLMAQPAMGNVNCPPGNSTTPVTCTITASQGGNGQQLVIDFLNDTDGLHTGNSGGEYTVINSASLSATQSPYAPIMVRLRGENGSGPSAASDTDNGYPGGTGGIIHITNNSGATLTASTLPTSGETGNAPGIWDDKGAMYGIYAASVAGNGGNGNGGIDGADGGAGGAGRAVYIDNNGSIDVRGAPYGGVGIFGASIGGGGGRQDDSTFGTGNQKGGSGGNSDIIVISNQGSVNISATDAGKYVWGIAGESVGGGGGIYTGNGGNVNPNAASLIQNSGTVQVSAEGTDIIQGVRGLSMFAQGGAGYSSNDGSDNGGKGGDFGQMRIVNSGKISVISDSTPSTADQSSMSGGIVVIGRGGEGGMGSDDEVFSGAPAGNGGSTPSTQSNPLISVQLDKGSSIITQGNYLPGVNLSLWGGTGGKGRNDSDGGNGGNGGAAVIRVYDDTQISTQGIKSHGIAARSDGGSGGGHGDSGSLIDFSSNKGGDGGNGGAIMVRTGDGSTQAGGGTILTQGDNAIGILGQSMGGVGGNTGYSFDWISQSTNDGGNGGSSGLVSLDSRTAITTHGVAAHGMVGQSISGGGGTGGTSAGINAVGGNGGTGAAGGEVYLKQAGNLLQTYGSSAYGMLAQSIGGGGGDGGGAKGVSVIGGSGEGGGNGGKSTIEVGSHGVQTSGDHAHGLIAQSIGGGGGSGGAAYALSVGVGFSMAVAVGGSGAAGGAGGTATANVSDASITTLAKGAEDGDANGIVVQSIGGGGGAGGDSVAKAVTVSMPTPEQSIGLAISFALGGEGGKGGAGGTASSTLNNASVTTYGDNSQGVVVQSIGGGGGLGGSASATSTVVGTTGSSFSGTIQTALGGSGGSGGNGGNATHTLKGSHIDTSGLYANAILLQSVGGGGGSGGIGSASGSSFNSDTSFSFTTQLGGSGGTGGNGGNTELSIDSNSSIVTRGDGARGALVQSIGGGGGVSQGGQVGFDFSGSVGGTEGQEPGGANGGNEGEEPTSVNLSASVALGRNGPGGGTGGTIQLSHRGLITTSGADADGLLIQSVGGGGGLGGAVGGDSGDDDERPSLLDDDGMQYHLEASLGGKGGDGGRGGNLGSSDRAIDLGGKTVTSGDYADGIVLQSIGGGGGVGGASSASSSLSSSKLTLTAGGRGGGGGNGGDITAFLNGNLNDNNGGNRVETAGYGAMGIVLQSIGGGGGVAASGSPRARGTITAGGLGNHGGNGGKVVITERSWSTIVTTGDLAHGLVTQSIGGGGGIAIVGSTSSAGTTGSQQFDLHAGSVNAAGYLFGDNAPNAQGGDIKVSSGLALNTFGDRAIGVVAQSIGGGGGIVTTGSADGLGSITVGTGDSNSSSSSSSGKVELSLTGSLYTAGDGAYGMVAQSIGGGGGIVGDTAQTLHHGNPTRGAAYAPTGGSSYTNSGRSGEVKVDFDGTLKTSGTNAHGIVAQSIGGGGGIVGGPTGGFAGVIGNGGYASTVTVNQSGSVQTNGSGASGIFAQSAGSVDAGPVYVVVNGNVQGGSGDGSGVWIADGRAAEGSSNINRLTINTGGMVSALSQVAVRYDGMWAANRHNLTIDNSGTIKGDIVCSASDSDKACTLNNKEDGVVLDAESYKANVNNAGLLVVGPTDSFKTLTVAGDFTQLDTGLLSLEADFEALRSSKMVVLGDATLDGKAQVVARALLPERELTILTVQGDTQGSLDVANSPIFAYETRKVGKDTRLRVASANFDAPSMGLQGNDQQVAQHLQRAWDQGGNADLAPLFAQLDMASREGSSGYRQNVSQLSPGVTLAPAAQSAANLARFTNAMMSCPSFDGNNALTQERDCFWGTVSARTATHNASDNMSGFHYSAVTYQFGGQKEVSPGWFVGASVAYENSHLRGSTGRVSGKGDSGYIGALVKRQEGDWTFSGVLGGGYGSYHMNRSIGITGYQGTLSSNPDVYGFNLRLRAARTFAFEDFYVKPYVDLDASYTRMPGYTESGANPLALKVDDSKQFTVGLSPMVEIGGRAELDNGATLRPFLYAGVSFLSQDDWKASARLRGAPRVNAFDTSMPIDDVVGRVGAGVEITKTGSVDFRLQYDGLFSKNIRSHSGTLKVMMPF</sequence>
<feature type="region of interest" description="Disordered" evidence="1">
    <location>
        <begin position="860"/>
        <end position="881"/>
    </location>
</feature>
<feature type="compositionally biased region" description="Gly residues" evidence="1">
    <location>
        <begin position="865"/>
        <end position="875"/>
    </location>
</feature>
<proteinExistence type="predicted"/>
<feature type="compositionally biased region" description="Gly residues" evidence="1">
    <location>
        <begin position="931"/>
        <end position="941"/>
    </location>
</feature>
<dbReference type="InterPro" id="IPR036709">
    <property type="entry name" value="Autotransporte_beta_dom_sf"/>
</dbReference>
<organism evidence="4 5">
    <name type="scientific">Mesopusillimonas faecipullorum</name>
    <dbReference type="NCBI Taxonomy" id="2755040"/>
    <lineage>
        <taxon>Bacteria</taxon>
        <taxon>Pseudomonadati</taxon>
        <taxon>Pseudomonadota</taxon>
        <taxon>Betaproteobacteria</taxon>
        <taxon>Burkholderiales</taxon>
        <taxon>Alcaligenaceae</taxon>
        <taxon>Mesopusillimonas</taxon>
    </lineage>
</organism>
<comment type="caution">
    <text evidence="4">The sequence shown here is derived from an EMBL/GenBank/DDBJ whole genome shotgun (WGS) entry which is preliminary data.</text>
</comment>
<feature type="compositionally biased region" description="Polar residues" evidence="1">
    <location>
        <begin position="392"/>
        <end position="401"/>
    </location>
</feature>
<evidence type="ECO:0000313" key="5">
    <source>
        <dbReference type="Proteomes" id="UP000776983"/>
    </source>
</evidence>
<keyword evidence="5" id="KW-1185">Reference proteome</keyword>